<evidence type="ECO:0000313" key="1">
    <source>
        <dbReference type="EMBL" id="KAF5311022.1"/>
    </source>
</evidence>
<sequence length="302" mass="34100">MAPKFVPKPPIEKLPLAVRKDYRDKYEANKSDWEAKIAELLGFPLTFNFDLNAVWAYSQDNAPTAGYICGGYVEGLISALERFVDKFGDTGRAYIKNAVTTGEVRLAVNDKKPNETIDGDVRDGVYYILFGADRLGSNQGYQFDELTRAINRVPYQGFTLLAKHSMETVYEPEIDEVREHINEILNSKEVVLEPNFEALYAALQKREDPDWQRVLGDAALGYFRDGVASQLERQGFKGDEMLQEGFFEGVPSKTIKLRIVDKIKSGEYSEAVIEDGVLYIQTTVDRWWSNISDAGQGILDLL</sequence>
<comment type="caution">
    <text evidence="1">The sequence shown here is derived from an EMBL/GenBank/DDBJ whole genome shotgun (WGS) entry which is preliminary data.</text>
</comment>
<organism evidence="1 2">
    <name type="scientific">Psilocybe cf. subviscida</name>
    <dbReference type="NCBI Taxonomy" id="2480587"/>
    <lineage>
        <taxon>Eukaryota</taxon>
        <taxon>Fungi</taxon>
        <taxon>Dikarya</taxon>
        <taxon>Basidiomycota</taxon>
        <taxon>Agaricomycotina</taxon>
        <taxon>Agaricomycetes</taxon>
        <taxon>Agaricomycetidae</taxon>
        <taxon>Agaricales</taxon>
        <taxon>Agaricineae</taxon>
        <taxon>Strophariaceae</taxon>
        <taxon>Psilocybe</taxon>
    </lineage>
</organism>
<dbReference type="AlphaFoldDB" id="A0A8H5ESQ5"/>
<dbReference type="Proteomes" id="UP000567179">
    <property type="component" value="Unassembled WGS sequence"/>
</dbReference>
<keyword evidence="2" id="KW-1185">Reference proteome</keyword>
<gene>
    <name evidence="1" type="ORF">D9619_007900</name>
</gene>
<reference evidence="1 2" key="1">
    <citation type="journal article" date="2020" name="ISME J.">
        <title>Uncovering the hidden diversity of litter-decomposition mechanisms in mushroom-forming fungi.</title>
        <authorList>
            <person name="Floudas D."/>
            <person name="Bentzer J."/>
            <person name="Ahren D."/>
            <person name="Johansson T."/>
            <person name="Persson P."/>
            <person name="Tunlid A."/>
        </authorList>
    </citation>
    <scope>NUCLEOTIDE SEQUENCE [LARGE SCALE GENOMIC DNA]</scope>
    <source>
        <strain evidence="1 2">CBS 101986</strain>
    </source>
</reference>
<name>A0A8H5ESQ5_9AGAR</name>
<evidence type="ECO:0000313" key="2">
    <source>
        <dbReference type="Proteomes" id="UP000567179"/>
    </source>
</evidence>
<dbReference type="EMBL" id="JAACJJ010000057">
    <property type="protein sequence ID" value="KAF5311022.1"/>
    <property type="molecule type" value="Genomic_DNA"/>
</dbReference>
<proteinExistence type="predicted"/>
<protein>
    <submittedName>
        <fullName evidence="1">Uncharacterized protein</fullName>
    </submittedName>
</protein>
<dbReference type="OrthoDB" id="2364174at2759"/>
<accession>A0A8H5ESQ5</accession>